<gene>
    <name evidence="1" type="ORF">S01H4_59987</name>
</gene>
<accession>X1DX37</accession>
<sequence>MGQGYALEEEIKLEGGLIENKSLGEYMIPTSMDVPHIEPKIIEVPVSSGPYGAKGVGEPPLIPTAPAILNAICNAVGVRITKLPANLENLHRLIRKKEAEKTGES</sequence>
<evidence type="ECO:0000313" key="1">
    <source>
        <dbReference type="EMBL" id="GAH12780.1"/>
    </source>
</evidence>
<dbReference type="InterPro" id="IPR052516">
    <property type="entry name" value="N-heterocyclic_Hydroxylase"/>
</dbReference>
<dbReference type="GO" id="GO:0016491">
    <property type="term" value="F:oxidoreductase activity"/>
    <property type="evidence" value="ECO:0007669"/>
    <property type="project" value="InterPro"/>
</dbReference>
<comment type="caution">
    <text evidence="1">The sequence shown here is derived from an EMBL/GenBank/DDBJ whole genome shotgun (WGS) entry which is preliminary data.</text>
</comment>
<dbReference type="EMBL" id="BART01035272">
    <property type="protein sequence ID" value="GAH12780.1"/>
    <property type="molecule type" value="Genomic_DNA"/>
</dbReference>
<dbReference type="PANTHER" id="PTHR47495">
    <property type="entry name" value="ALDEHYDE DEHYDROGENASE"/>
    <property type="match status" value="1"/>
</dbReference>
<evidence type="ECO:0008006" key="2">
    <source>
        <dbReference type="Google" id="ProtNLM"/>
    </source>
</evidence>
<dbReference type="PANTHER" id="PTHR47495:SF2">
    <property type="entry name" value="ALDEHYDE DEHYDROGENASE"/>
    <property type="match status" value="1"/>
</dbReference>
<dbReference type="InterPro" id="IPR037165">
    <property type="entry name" value="AldOxase/xan_DH_Mopterin-bd_sf"/>
</dbReference>
<name>X1DX37_9ZZZZ</name>
<reference evidence="1" key="1">
    <citation type="journal article" date="2014" name="Front. Microbiol.">
        <title>High frequency of phylogenetically diverse reductive dehalogenase-homologous genes in deep subseafloor sedimentary metagenomes.</title>
        <authorList>
            <person name="Kawai M."/>
            <person name="Futagami T."/>
            <person name="Toyoda A."/>
            <person name="Takaki Y."/>
            <person name="Nishi S."/>
            <person name="Hori S."/>
            <person name="Arai W."/>
            <person name="Tsubouchi T."/>
            <person name="Morono Y."/>
            <person name="Uchiyama I."/>
            <person name="Ito T."/>
            <person name="Fujiyama A."/>
            <person name="Inagaki F."/>
            <person name="Takami H."/>
        </authorList>
    </citation>
    <scope>NUCLEOTIDE SEQUENCE</scope>
    <source>
        <strain evidence="1">Expedition CK06-06</strain>
    </source>
</reference>
<organism evidence="1">
    <name type="scientific">marine sediment metagenome</name>
    <dbReference type="NCBI Taxonomy" id="412755"/>
    <lineage>
        <taxon>unclassified sequences</taxon>
        <taxon>metagenomes</taxon>
        <taxon>ecological metagenomes</taxon>
    </lineage>
</organism>
<dbReference type="SUPFAM" id="SSF56003">
    <property type="entry name" value="Molybdenum cofactor-binding domain"/>
    <property type="match status" value="1"/>
</dbReference>
<dbReference type="Gene3D" id="3.30.365.10">
    <property type="entry name" value="Aldehyde oxidase/xanthine dehydrogenase, molybdopterin binding domain"/>
    <property type="match status" value="1"/>
</dbReference>
<protein>
    <recommendedName>
        <fullName evidence="2">Aldehyde oxidase/xanthine dehydrogenase second molybdopterin binding domain-containing protein</fullName>
    </recommendedName>
</protein>
<dbReference type="AlphaFoldDB" id="X1DX37"/>
<proteinExistence type="predicted"/>